<keyword evidence="2" id="KW-1185">Reference proteome</keyword>
<dbReference type="STRING" id="1045775.SAMN05216378_3301"/>
<proteinExistence type="predicted"/>
<dbReference type="PANTHER" id="PTHR34071">
    <property type="entry name" value="5-NITROIMIDAZOLE ANTIBIOTICS RESISTANCE PROTEIN, NIMA-FAMILY-RELATED PROTEIN-RELATED"/>
    <property type="match status" value="1"/>
</dbReference>
<accession>A0A1I2AYW4</accession>
<dbReference type="EMBL" id="FOMT01000003">
    <property type="protein sequence ID" value="SFE49016.1"/>
    <property type="molecule type" value="Genomic_DNA"/>
</dbReference>
<dbReference type="InterPro" id="IPR024747">
    <property type="entry name" value="Pyridox_Oxase-rel"/>
</dbReference>
<gene>
    <name evidence="1" type="ORF">SAMN05216378_3301</name>
</gene>
<dbReference type="RefSeq" id="WP_091187061.1">
    <property type="nucleotide sequence ID" value="NZ_FOMT01000003.1"/>
</dbReference>
<evidence type="ECO:0008006" key="3">
    <source>
        <dbReference type="Google" id="ProtNLM"/>
    </source>
</evidence>
<sequence length="182" mass="20213">MFPIRLQKRACTDTGKIQSFLEQARTGFLGLASDNVPYVVPLNFVWKDDAIYFHGASEGRKIDMIADNPEACFTVSEEYGTIADPTPAHVDTAYMSAVIYGTIMKVTDWDEATAAMQVMLNKYVPGYFDRPLAKSHLERYVSSMGSKTSVFKLISSSITAKESEVNPSKMFGNGRTARDDLK</sequence>
<organism evidence="1 2">
    <name type="scientific">Paenibacillus catalpae</name>
    <dbReference type="NCBI Taxonomy" id="1045775"/>
    <lineage>
        <taxon>Bacteria</taxon>
        <taxon>Bacillati</taxon>
        <taxon>Bacillota</taxon>
        <taxon>Bacilli</taxon>
        <taxon>Bacillales</taxon>
        <taxon>Paenibacillaceae</taxon>
        <taxon>Paenibacillus</taxon>
    </lineage>
</organism>
<dbReference type="InterPro" id="IPR012349">
    <property type="entry name" value="Split_barrel_FMN-bd"/>
</dbReference>
<protein>
    <recommendedName>
        <fullName evidence="3">Nitroimidazol reductase NimA, pyridoxamine 5'-phosphate oxidase superfamily</fullName>
    </recommendedName>
</protein>
<dbReference type="SUPFAM" id="SSF50475">
    <property type="entry name" value="FMN-binding split barrel"/>
    <property type="match status" value="1"/>
</dbReference>
<dbReference type="Proteomes" id="UP000198855">
    <property type="component" value="Unassembled WGS sequence"/>
</dbReference>
<dbReference type="PANTHER" id="PTHR34071:SF2">
    <property type="entry name" value="FLAVIN-NUCLEOTIDE-BINDING PROTEIN"/>
    <property type="match status" value="1"/>
</dbReference>
<name>A0A1I2AYW4_9BACL</name>
<evidence type="ECO:0000313" key="1">
    <source>
        <dbReference type="EMBL" id="SFE49016.1"/>
    </source>
</evidence>
<reference evidence="2" key="1">
    <citation type="submission" date="2016-10" db="EMBL/GenBank/DDBJ databases">
        <authorList>
            <person name="Varghese N."/>
            <person name="Submissions S."/>
        </authorList>
    </citation>
    <scope>NUCLEOTIDE SEQUENCE [LARGE SCALE GENOMIC DNA]</scope>
    <source>
        <strain evidence="2">CGMCC 1.10784</strain>
    </source>
</reference>
<dbReference type="AlphaFoldDB" id="A0A1I2AYW4"/>
<dbReference type="OrthoDB" id="9794935at2"/>
<dbReference type="Gene3D" id="2.30.110.10">
    <property type="entry name" value="Electron Transport, Fmn-binding Protein, Chain A"/>
    <property type="match status" value="1"/>
</dbReference>
<evidence type="ECO:0000313" key="2">
    <source>
        <dbReference type="Proteomes" id="UP000198855"/>
    </source>
</evidence>
<dbReference type="Pfam" id="PF12900">
    <property type="entry name" value="Pyridox_ox_2"/>
    <property type="match status" value="1"/>
</dbReference>